<evidence type="ECO:0000313" key="4">
    <source>
        <dbReference type="Proteomes" id="UP001550348"/>
    </source>
</evidence>
<comment type="caution">
    <text evidence="3">The sequence shown here is derived from an EMBL/GenBank/DDBJ whole genome shotgun (WGS) entry which is preliminary data.</text>
</comment>
<keyword evidence="1" id="KW-1133">Transmembrane helix</keyword>
<keyword evidence="1" id="KW-0812">Transmembrane</keyword>
<evidence type="ECO:0000256" key="1">
    <source>
        <dbReference type="SAM" id="Phobius"/>
    </source>
</evidence>
<evidence type="ECO:0000259" key="2">
    <source>
        <dbReference type="Pfam" id="PF13643"/>
    </source>
</evidence>
<protein>
    <submittedName>
        <fullName evidence="3">DUF4145 domain-containing protein</fullName>
    </submittedName>
</protein>
<feature type="domain" description="DUF4145" evidence="2">
    <location>
        <begin position="103"/>
        <end position="162"/>
    </location>
</feature>
<name>A0ABV2VWH6_9ACTN</name>
<dbReference type="Pfam" id="PF13643">
    <property type="entry name" value="DUF4145"/>
    <property type="match status" value="1"/>
</dbReference>
<gene>
    <name evidence="3" type="ORF">ABZ071_35920</name>
</gene>
<dbReference type="InterPro" id="IPR025285">
    <property type="entry name" value="DUF4145"/>
</dbReference>
<sequence>MKAFEITATLLASLAWPIVVLIVVFVFREPLRRLGNQDASRRPLRRAKVGPVEVEWDSLDQARTEAAAETTADTVTTPSVSRSLGDLLPLAESHPTAAVMVAAQRLEQALAKALVSHGIKPLRYTLAHMIGDALEHDLITASTAKVMHSLRQLRNHVAHALAPDSVGVTPARATDYVNTVGSMVDLLTLPS</sequence>
<dbReference type="EMBL" id="JBEXRX010000342">
    <property type="protein sequence ID" value="MEU0157144.1"/>
    <property type="molecule type" value="Genomic_DNA"/>
</dbReference>
<keyword evidence="4" id="KW-1185">Reference proteome</keyword>
<accession>A0ABV2VWH6</accession>
<keyword evidence="1" id="KW-0472">Membrane</keyword>
<feature type="transmembrane region" description="Helical" evidence="1">
    <location>
        <begin position="6"/>
        <end position="27"/>
    </location>
</feature>
<organism evidence="3 4">
    <name type="scientific">Micromonospora fulviviridis</name>
    <dbReference type="NCBI Taxonomy" id="47860"/>
    <lineage>
        <taxon>Bacteria</taxon>
        <taxon>Bacillati</taxon>
        <taxon>Actinomycetota</taxon>
        <taxon>Actinomycetes</taxon>
        <taxon>Micromonosporales</taxon>
        <taxon>Micromonosporaceae</taxon>
        <taxon>Micromonospora</taxon>
    </lineage>
</organism>
<dbReference type="Proteomes" id="UP001550348">
    <property type="component" value="Unassembled WGS sequence"/>
</dbReference>
<proteinExistence type="predicted"/>
<reference evidence="3 4" key="1">
    <citation type="submission" date="2024-06" db="EMBL/GenBank/DDBJ databases">
        <title>The Natural Products Discovery Center: Release of the First 8490 Sequenced Strains for Exploring Actinobacteria Biosynthetic Diversity.</title>
        <authorList>
            <person name="Kalkreuter E."/>
            <person name="Kautsar S.A."/>
            <person name="Yang D."/>
            <person name="Bader C.D."/>
            <person name="Teijaro C.N."/>
            <person name="Fluegel L."/>
            <person name="Davis C.M."/>
            <person name="Simpson J.R."/>
            <person name="Lauterbach L."/>
            <person name="Steele A.D."/>
            <person name="Gui C."/>
            <person name="Meng S."/>
            <person name="Li G."/>
            <person name="Viehrig K."/>
            <person name="Ye F."/>
            <person name="Su P."/>
            <person name="Kiefer A.F."/>
            <person name="Nichols A."/>
            <person name="Cepeda A.J."/>
            <person name="Yan W."/>
            <person name="Fan B."/>
            <person name="Jiang Y."/>
            <person name="Adhikari A."/>
            <person name="Zheng C.-J."/>
            <person name="Schuster L."/>
            <person name="Cowan T.M."/>
            <person name="Smanski M.J."/>
            <person name="Chevrette M.G."/>
            <person name="De Carvalho L.P.S."/>
            <person name="Shen B."/>
        </authorList>
    </citation>
    <scope>NUCLEOTIDE SEQUENCE [LARGE SCALE GENOMIC DNA]</scope>
    <source>
        <strain evidence="3 4">NPDC006286</strain>
    </source>
</reference>
<evidence type="ECO:0000313" key="3">
    <source>
        <dbReference type="EMBL" id="MEU0157144.1"/>
    </source>
</evidence>
<dbReference type="RefSeq" id="WP_355668605.1">
    <property type="nucleotide sequence ID" value="NZ_JBEXRX010000342.1"/>
</dbReference>